<evidence type="ECO:0000313" key="2">
    <source>
        <dbReference type="Proteomes" id="UP000070544"/>
    </source>
</evidence>
<evidence type="ECO:0000313" key="1">
    <source>
        <dbReference type="EMBL" id="KXS16043.1"/>
    </source>
</evidence>
<proteinExistence type="predicted"/>
<keyword evidence="2" id="KW-1185">Reference proteome</keyword>
<dbReference type="AlphaFoldDB" id="A0A139AI09"/>
<organism evidence="1 2">
    <name type="scientific">Gonapodya prolifera (strain JEL478)</name>
    <name type="common">Monoblepharis prolifera</name>
    <dbReference type="NCBI Taxonomy" id="1344416"/>
    <lineage>
        <taxon>Eukaryota</taxon>
        <taxon>Fungi</taxon>
        <taxon>Fungi incertae sedis</taxon>
        <taxon>Chytridiomycota</taxon>
        <taxon>Chytridiomycota incertae sedis</taxon>
        <taxon>Monoblepharidomycetes</taxon>
        <taxon>Monoblepharidales</taxon>
        <taxon>Gonapodyaceae</taxon>
        <taxon>Gonapodya</taxon>
    </lineage>
</organism>
<accession>A0A139AI09</accession>
<gene>
    <name evidence="1" type="ORF">M427DRAFT_56330</name>
</gene>
<dbReference type="Proteomes" id="UP000070544">
    <property type="component" value="Unassembled WGS sequence"/>
</dbReference>
<reference evidence="1 2" key="1">
    <citation type="journal article" date="2015" name="Genome Biol. Evol.">
        <title>Phylogenomic analyses indicate that early fungi evolved digesting cell walls of algal ancestors of land plants.</title>
        <authorList>
            <person name="Chang Y."/>
            <person name="Wang S."/>
            <person name="Sekimoto S."/>
            <person name="Aerts A.L."/>
            <person name="Choi C."/>
            <person name="Clum A."/>
            <person name="LaButti K.M."/>
            <person name="Lindquist E.A."/>
            <person name="Yee Ngan C."/>
            <person name="Ohm R.A."/>
            <person name="Salamov A.A."/>
            <person name="Grigoriev I.V."/>
            <person name="Spatafora J.W."/>
            <person name="Berbee M.L."/>
        </authorList>
    </citation>
    <scope>NUCLEOTIDE SEQUENCE [LARGE SCALE GENOMIC DNA]</scope>
    <source>
        <strain evidence="1 2">JEL478</strain>
    </source>
</reference>
<name>A0A139AI09_GONPJ</name>
<dbReference type="EMBL" id="KQ965758">
    <property type="protein sequence ID" value="KXS16043.1"/>
    <property type="molecule type" value="Genomic_DNA"/>
</dbReference>
<protein>
    <submittedName>
        <fullName evidence="1">Uncharacterized protein</fullName>
    </submittedName>
</protein>
<sequence>MQLETTKPYAFTTSPEWQIPFLPSPIPTQHKSDAGSSPHCKCAVPVLEKPT</sequence>